<dbReference type="OrthoDB" id="1921208at2759"/>
<proteinExistence type="predicted"/>
<dbReference type="Proteomes" id="UP000267821">
    <property type="component" value="Unassembled WGS sequence"/>
</dbReference>
<gene>
    <name evidence="1" type="ORF">L211DRAFT_855507</name>
</gene>
<evidence type="ECO:0000313" key="1">
    <source>
        <dbReference type="EMBL" id="RPB28617.1"/>
    </source>
</evidence>
<dbReference type="InterPro" id="IPR052953">
    <property type="entry name" value="Ser-rich/MCO-related"/>
</dbReference>
<dbReference type="InParanoid" id="A0A3N4M0R4"/>
<dbReference type="PANTHER" id="PTHR34883">
    <property type="entry name" value="SERINE-RICH PROTEIN, PUTATIVE-RELATED-RELATED"/>
    <property type="match status" value="1"/>
</dbReference>
<protein>
    <recommendedName>
        <fullName evidence="3">Cupredoxin</fullName>
    </recommendedName>
</protein>
<dbReference type="EMBL" id="ML121529">
    <property type="protein sequence ID" value="RPB28617.1"/>
    <property type="molecule type" value="Genomic_DNA"/>
</dbReference>
<name>A0A3N4M0R4_9PEZI</name>
<keyword evidence="2" id="KW-1185">Reference proteome</keyword>
<organism evidence="1 2">
    <name type="scientific">Terfezia boudieri ATCC MYA-4762</name>
    <dbReference type="NCBI Taxonomy" id="1051890"/>
    <lineage>
        <taxon>Eukaryota</taxon>
        <taxon>Fungi</taxon>
        <taxon>Dikarya</taxon>
        <taxon>Ascomycota</taxon>
        <taxon>Pezizomycotina</taxon>
        <taxon>Pezizomycetes</taxon>
        <taxon>Pezizales</taxon>
        <taxon>Pezizaceae</taxon>
        <taxon>Terfezia</taxon>
    </lineage>
</organism>
<sequence length="221" mass="23897">MVATGECDWTFWRNRGVPATHPTHDMDVSTPAAGPMIHTVTVGGDAGLIPVGDIVHYIFHKQSHSVTQSTFDKPCNRLETGEDSGLMPNPINTVVPAPVWVYTMKEEPQLQCTGTHCRKGMVFAINPTVEKSFNMFQEKAIMLNSTSPLLLQKRPFPPTATSPPEAVNPPATGKPYITPDWNGMATQALASARASAVLFFPEGDGWGHYGGVGGSLPTPWK</sequence>
<dbReference type="PANTHER" id="PTHR34883:SF4">
    <property type="entry name" value="CUPREDOXIN"/>
    <property type="match status" value="1"/>
</dbReference>
<dbReference type="Gene3D" id="2.60.40.420">
    <property type="entry name" value="Cupredoxins - blue copper proteins"/>
    <property type="match status" value="1"/>
</dbReference>
<dbReference type="InterPro" id="IPR008972">
    <property type="entry name" value="Cupredoxin"/>
</dbReference>
<reference evidence="1 2" key="1">
    <citation type="journal article" date="2018" name="Nat. Ecol. Evol.">
        <title>Pezizomycetes genomes reveal the molecular basis of ectomycorrhizal truffle lifestyle.</title>
        <authorList>
            <person name="Murat C."/>
            <person name="Payen T."/>
            <person name="Noel B."/>
            <person name="Kuo A."/>
            <person name="Morin E."/>
            <person name="Chen J."/>
            <person name="Kohler A."/>
            <person name="Krizsan K."/>
            <person name="Balestrini R."/>
            <person name="Da Silva C."/>
            <person name="Montanini B."/>
            <person name="Hainaut M."/>
            <person name="Levati E."/>
            <person name="Barry K.W."/>
            <person name="Belfiori B."/>
            <person name="Cichocki N."/>
            <person name="Clum A."/>
            <person name="Dockter R.B."/>
            <person name="Fauchery L."/>
            <person name="Guy J."/>
            <person name="Iotti M."/>
            <person name="Le Tacon F."/>
            <person name="Lindquist E.A."/>
            <person name="Lipzen A."/>
            <person name="Malagnac F."/>
            <person name="Mello A."/>
            <person name="Molinier V."/>
            <person name="Miyauchi S."/>
            <person name="Poulain J."/>
            <person name="Riccioni C."/>
            <person name="Rubini A."/>
            <person name="Sitrit Y."/>
            <person name="Splivallo R."/>
            <person name="Traeger S."/>
            <person name="Wang M."/>
            <person name="Zifcakova L."/>
            <person name="Wipf D."/>
            <person name="Zambonelli A."/>
            <person name="Paolocci F."/>
            <person name="Nowrousian M."/>
            <person name="Ottonello S."/>
            <person name="Baldrian P."/>
            <person name="Spatafora J.W."/>
            <person name="Henrissat B."/>
            <person name="Nagy L.G."/>
            <person name="Aury J.M."/>
            <person name="Wincker P."/>
            <person name="Grigoriev I.V."/>
            <person name="Bonfante P."/>
            <person name="Martin F.M."/>
        </authorList>
    </citation>
    <scope>NUCLEOTIDE SEQUENCE [LARGE SCALE GENOMIC DNA]</scope>
    <source>
        <strain evidence="1 2">ATCC MYA-4762</strain>
    </source>
</reference>
<evidence type="ECO:0000313" key="2">
    <source>
        <dbReference type="Proteomes" id="UP000267821"/>
    </source>
</evidence>
<evidence type="ECO:0008006" key="3">
    <source>
        <dbReference type="Google" id="ProtNLM"/>
    </source>
</evidence>
<dbReference type="SUPFAM" id="SSF49503">
    <property type="entry name" value="Cupredoxins"/>
    <property type="match status" value="1"/>
</dbReference>
<dbReference type="AlphaFoldDB" id="A0A3N4M0R4"/>
<accession>A0A3N4M0R4</accession>
<dbReference type="STRING" id="1051890.A0A3N4M0R4"/>